<dbReference type="NCBIfam" id="TIGR00082">
    <property type="entry name" value="rbfA"/>
    <property type="match status" value="1"/>
</dbReference>
<name>A0A7W7N3C0_9CAUL</name>
<sequence>MSRKQHTRNATGPQGPSQRQLRAGELIRHALVDVLREHGIHDEALDGVSITVTEVRLSPDLRHAICFVEPLGAGVKTAETAGQEPVIIKALNTHAKFLRGQLGRNIDMKYTPDLKFRHDESFEAASYMDRLMDDPRIRADLARPTQAEDEPEAAEPDDGPQVAQGAIGPKED</sequence>
<protein>
    <recommendedName>
        <fullName evidence="2">Ribosome-binding factor A</fullName>
    </recommendedName>
</protein>
<evidence type="ECO:0000313" key="5">
    <source>
        <dbReference type="Proteomes" id="UP000539957"/>
    </source>
</evidence>
<comment type="function">
    <text evidence="2">One of several proteins that assist in the late maturation steps of the functional core of the 30S ribosomal subunit. Associates with free 30S ribosomal subunits (but not with 30S subunits that are part of 70S ribosomes or polysomes). Required for efficient processing of 16S rRNA. May interact with the 5'-terminal helix region of 16S rRNA.</text>
</comment>
<dbReference type="EMBL" id="JACHKY010000001">
    <property type="protein sequence ID" value="MBB4797087.1"/>
    <property type="molecule type" value="Genomic_DNA"/>
</dbReference>
<dbReference type="SUPFAM" id="SSF89919">
    <property type="entry name" value="Ribosome-binding factor A, RbfA"/>
    <property type="match status" value="1"/>
</dbReference>
<dbReference type="Pfam" id="PF02033">
    <property type="entry name" value="RBFA"/>
    <property type="match status" value="1"/>
</dbReference>
<dbReference type="AlphaFoldDB" id="A0A7W7N3C0"/>
<comment type="subunit">
    <text evidence="2">Monomer. Binds 30S ribosomal subunits, but not 50S ribosomal subunits or 70S ribosomes.</text>
</comment>
<dbReference type="Gene3D" id="3.30.300.20">
    <property type="match status" value="1"/>
</dbReference>
<dbReference type="NCBIfam" id="NF001802">
    <property type="entry name" value="PRK00521.2-5"/>
    <property type="match status" value="1"/>
</dbReference>
<organism evidence="4 5">
    <name type="scientific">Brevundimonas bullata</name>
    <dbReference type="NCBI Taxonomy" id="13160"/>
    <lineage>
        <taxon>Bacteria</taxon>
        <taxon>Pseudomonadati</taxon>
        <taxon>Pseudomonadota</taxon>
        <taxon>Alphaproteobacteria</taxon>
        <taxon>Caulobacterales</taxon>
        <taxon>Caulobacteraceae</taxon>
        <taxon>Brevundimonas</taxon>
    </lineage>
</organism>
<dbReference type="RefSeq" id="WP_184267288.1">
    <property type="nucleotide sequence ID" value="NZ_JACHKY010000001.1"/>
</dbReference>
<comment type="caution">
    <text evidence="4">The sequence shown here is derived from an EMBL/GenBank/DDBJ whole genome shotgun (WGS) entry which is preliminary data.</text>
</comment>
<dbReference type="Proteomes" id="UP000539957">
    <property type="component" value="Unassembled WGS sequence"/>
</dbReference>
<evidence type="ECO:0000256" key="3">
    <source>
        <dbReference type="SAM" id="MobiDB-lite"/>
    </source>
</evidence>
<keyword evidence="1 2" id="KW-0690">Ribosome biogenesis</keyword>
<keyword evidence="5" id="KW-1185">Reference proteome</keyword>
<feature type="region of interest" description="Disordered" evidence="3">
    <location>
        <begin position="1"/>
        <end position="21"/>
    </location>
</feature>
<dbReference type="GO" id="GO:0005829">
    <property type="term" value="C:cytosol"/>
    <property type="evidence" value="ECO:0007669"/>
    <property type="project" value="TreeGrafter"/>
</dbReference>
<dbReference type="PANTHER" id="PTHR33515">
    <property type="entry name" value="RIBOSOME-BINDING FACTOR A, CHLOROPLASTIC-RELATED"/>
    <property type="match status" value="1"/>
</dbReference>
<dbReference type="InterPro" id="IPR023799">
    <property type="entry name" value="RbfA_dom_sf"/>
</dbReference>
<dbReference type="InterPro" id="IPR000238">
    <property type="entry name" value="RbfA"/>
</dbReference>
<keyword evidence="2" id="KW-0963">Cytoplasm</keyword>
<feature type="region of interest" description="Disordered" evidence="3">
    <location>
        <begin position="135"/>
        <end position="172"/>
    </location>
</feature>
<feature type="compositionally biased region" description="Polar residues" evidence="3">
    <location>
        <begin position="8"/>
        <end position="20"/>
    </location>
</feature>
<proteinExistence type="inferred from homology"/>
<evidence type="ECO:0000313" key="4">
    <source>
        <dbReference type="EMBL" id="MBB4797087.1"/>
    </source>
</evidence>
<accession>A0A7W7N3C0</accession>
<evidence type="ECO:0000256" key="1">
    <source>
        <dbReference type="ARBA" id="ARBA00022517"/>
    </source>
</evidence>
<reference evidence="4 5" key="1">
    <citation type="submission" date="2020-08" db="EMBL/GenBank/DDBJ databases">
        <title>Functional genomics of gut bacteria from endangered species of beetles.</title>
        <authorList>
            <person name="Carlos-Shanley C."/>
        </authorList>
    </citation>
    <scope>NUCLEOTIDE SEQUENCE [LARGE SCALE GENOMIC DNA]</scope>
    <source>
        <strain evidence="4 5">S00123</strain>
    </source>
</reference>
<gene>
    <name evidence="2" type="primary">rbfA</name>
    <name evidence="4" type="ORF">HNP32_000801</name>
</gene>
<feature type="compositionally biased region" description="Acidic residues" evidence="3">
    <location>
        <begin position="147"/>
        <end position="158"/>
    </location>
</feature>
<dbReference type="HAMAP" id="MF_00003">
    <property type="entry name" value="RbfA"/>
    <property type="match status" value="1"/>
</dbReference>
<dbReference type="PROSITE" id="PS01319">
    <property type="entry name" value="RBFA"/>
    <property type="match status" value="1"/>
</dbReference>
<evidence type="ECO:0000256" key="2">
    <source>
        <dbReference type="HAMAP-Rule" id="MF_00003"/>
    </source>
</evidence>
<dbReference type="InterPro" id="IPR015946">
    <property type="entry name" value="KH_dom-like_a/b"/>
</dbReference>
<dbReference type="GO" id="GO:0030490">
    <property type="term" value="P:maturation of SSU-rRNA"/>
    <property type="evidence" value="ECO:0007669"/>
    <property type="project" value="UniProtKB-UniRule"/>
</dbReference>
<dbReference type="PANTHER" id="PTHR33515:SF1">
    <property type="entry name" value="RIBOSOME-BINDING FACTOR A, CHLOROPLASTIC-RELATED"/>
    <property type="match status" value="1"/>
</dbReference>
<dbReference type="InterPro" id="IPR020053">
    <property type="entry name" value="Ribosome-bd_factorA_CS"/>
</dbReference>
<comment type="similarity">
    <text evidence="2">Belongs to the RbfA family.</text>
</comment>
<dbReference type="GO" id="GO:0043024">
    <property type="term" value="F:ribosomal small subunit binding"/>
    <property type="evidence" value="ECO:0007669"/>
    <property type="project" value="TreeGrafter"/>
</dbReference>
<comment type="subcellular location">
    <subcellularLocation>
        <location evidence="2">Cytoplasm</location>
    </subcellularLocation>
</comment>